<sequence>MPSFVHPSIGRIAGNTAGACTQFLGIKYAQLKDRFASPEPIHYDGSGIDATKYGPQVVSPPSGVDIELGVIQKPLPKPEFPGVSDVSGLTLNITVPSHADGISKPKDLPVLVFIHGGGFALGGSWWPQYNFARFVTLSADLNKPVIGITINYRLGAPGFLTSPELRKAGYKPNNGLRDQRAALRWIKKHIGGFGGDPEDITVMGQSAGGVSAGYLLLSQEPLAKRLVCLSGCPPFLGQLPLQAADQIAKQAYKCLGQEDLASTEQVQRLLEIPAENFWTLLPMGLPMLPVIDGDIIPQEFDFRTLSQGKDTLPGTQWVEGLLIGDSKLDGSIMAYLGLLVRKDGIAEAFRNSATRSLADYPDALAPLLEHYSLSESATKMLSDDESLLNILKFISDAAFYMPLTEFAAKIPNDAFVFAFNEPNPWDGLFKGHASHILDVAFLFQNYNEYLSEEQRASAKSFGVDVITFVNGEAPWKAFNRGQHGVAVYCNGGRKYYEPADPEKISRDTFILKLATKENGPGMKRVMQVFTDFLA</sequence>
<proteinExistence type="inferred from homology"/>
<evidence type="ECO:0000313" key="5">
    <source>
        <dbReference type="EMBL" id="KAH7230340.1"/>
    </source>
</evidence>
<organism evidence="5 6">
    <name type="scientific">Fusarium solani</name>
    <name type="common">Filamentous fungus</name>
    <dbReference type="NCBI Taxonomy" id="169388"/>
    <lineage>
        <taxon>Eukaryota</taxon>
        <taxon>Fungi</taxon>
        <taxon>Dikarya</taxon>
        <taxon>Ascomycota</taxon>
        <taxon>Pezizomycotina</taxon>
        <taxon>Sordariomycetes</taxon>
        <taxon>Hypocreomycetidae</taxon>
        <taxon>Hypocreales</taxon>
        <taxon>Nectriaceae</taxon>
        <taxon>Fusarium</taxon>
        <taxon>Fusarium solani species complex</taxon>
    </lineage>
</organism>
<dbReference type="InterPro" id="IPR019826">
    <property type="entry name" value="Carboxylesterase_B_AS"/>
</dbReference>
<keyword evidence="6" id="KW-1185">Reference proteome</keyword>
<evidence type="ECO:0000256" key="3">
    <source>
        <dbReference type="RuleBase" id="RU361235"/>
    </source>
</evidence>
<dbReference type="OrthoDB" id="3200163at2759"/>
<evidence type="ECO:0000313" key="6">
    <source>
        <dbReference type="Proteomes" id="UP000736672"/>
    </source>
</evidence>
<evidence type="ECO:0000256" key="1">
    <source>
        <dbReference type="ARBA" id="ARBA00005964"/>
    </source>
</evidence>
<reference evidence="5" key="1">
    <citation type="journal article" date="2021" name="Nat. Commun.">
        <title>Genetic determinants of endophytism in the Arabidopsis root mycobiome.</title>
        <authorList>
            <person name="Mesny F."/>
            <person name="Miyauchi S."/>
            <person name="Thiergart T."/>
            <person name="Pickel B."/>
            <person name="Atanasova L."/>
            <person name="Karlsson M."/>
            <person name="Huettel B."/>
            <person name="Barry K.W."/>
            <person name="Haridas S."/>
            <person name="Chen C."/>
            <person name="Bauer D."/>
            <person name="Andreopoulos W."/>
            <person name="Pangilinan J."/>
            <person name="LaButti K."/>
            <person name="Riley R."/>
            <person name="Lipzen A."/>
            <person name="Clum A."/>
            <person name="Drula E."/>
            <person name="Henrissat B."/>
            <person name="Kohler A."/>
            <person name="Grigoriev I.V."/>
            <person name="Martin F.M."/>
            <person name="Hacquard S."/>
        </authorList>
    </citation>
    <scope>NUCLEOTIDE SEQUENCE</scope>
    <source>
        <strain evidence="5">FSSC 5 MPI-SDFR-AT-0091</strain>
    </source>
</reference>
<name>A0A9P9JSC9_FUSSL</name>
<evidence type="ECO:0000256" key="2">
    <source>
        <dbReference type="ARBA" id="ARBA00022801"/>
    </source>
</evidence>
<feature type="domain" description="Carboxylesterase type B" evidence="4">
    <location>
        <begin position="5"/>
        <end position="474"/>
    </location>
</feature>
<dbReference type="PANTHER" id="PTHR43142:SF11">
    <property type="entry name" value="CARBOXYLIC ESTER HYDROLASE"/>
    <property type="match status" value="1"/>
</dbReference>
<comment type="caution">
    <text evidence="5">The sequence shown here is derived from an EMBL/GenBank/DDBJ whole genome shotgun (WGS) entry which is preliminary data.</text>
</comment>
<dbReference type="InterPro" id="IPR002018">
    <property type="entry name" value="CarbesteraseB"/>
</dbReference>
<dbReference type="Pfam" id="PF00135">
    <property type="entry name" value="COesterase"/>
    <property type="match status" value="1"/>
</dbReference>
<evidence type="ECO:0000259" key="4">
    <source>
        <dbReference type="Pfam" id="PF00135"/>
    </source>
</evidence>
<dbReference type="EMBL" id="JAGTJS010000038">
    <property type="protein sequence ID" value="KAH7230340.1"/>
    <property type="molecule type" value="Genomic_DNA"/>
</dbReference>
<gene>
    <name evidence="5" type="ORF">B0J15DRAFT_456456</name>
</gene>
<dbReference type="AlphaFoldDB" id="A0A9P9JSC9"/>
<keyword evidence="2 3" id="KW-0378">Hydrolase</keyword>
<dbReference type="Gene3D" id="3.40.50.1820">
    <property type="entry name" value="alpha/beta hydrolase"/>
    <property type="match status" value="1"/>
</dbReference>
<dbReference type="PROSITE" id="PS00122">
    <property type="entry name" value="CARBOXYLESTERASE_B_1"/>
    <property type="match status" value="1"/>
</dbReference>
<dbReference type="SUPFAM" id="SSF53474">
    <property type="entry name" value="alpha/beta-Hydrolases"/>
    <property type="match status" value="1"/>
</dbReference>
<protein>
    <recommendedName>
        <fullName evidence="3">Carboxylic ester hydrolase</fullName>
        <ecNumber evidence="3">3.1.1.-</ecNumber>
    </recommendedName>
</protein>
<dbReference type="Proteomes" id="UP000736672">
    <property type="component" value="Unassembled WGS sequence"/>
</dbReference>
<dbReference type="PANTHER" id="PTHR43142">
    <property type="entry name" value="CARBOXYLIC ESTER HYDROLASE"/>
    <property type="match status" value="1"/>
</dbReference>
<dbReference type="GO" id="GO:0016787">
    <property type="term" value="F:hydrolase activity"/>
    <property type="evidence" value="ECO:0007669"/>
    <property type="project" value="UniProtKB-KW"/>
</dbReference>
<accession>A0A9P9JSC9</accession>
<comment type="similarity">
    <text evidence="1 3">Belongs to the type-B carboxylesterase/lipase family.</text>
</comment>
<dbReference type="InterPro" id="IPR029058">
    <property type="entry name" value="AB_hydrolase_fold"/>
</dbReference>
<dbReference type="EC" id="3.1.1.-" evidence="3"/>